<sequence>MSRTYVKGRNKFKRTHRRCPHGHCYVCGYDSRDKGREKTKQKAFFKFDISLYLEYEMSNKN</sequence>
<reference evidence="1" key="1">
    <citation type="journal article" date="2015" name="Nature">
        <title>Complex archaea that bridge the gap between prokaryotes and eukaryotes.</title>
        <authorList>
            <person name="Spang A."/>
            <person name="Saw J.H."/>
            <person name="Jorgensen S.L."/>
            <person name="Zaremba-Niedzwiedzka K."/>
            <person name="Martijn J."/>
            <person name="Lind A.E."/>
            <person name="van Eijk R."/>
            <person name="Schleper C."/>
            <person name="Guy L."/>
            <person name="Ettema T.J."/>
        </authorList>
    </citation>
    <scope>NUCLEOTIDE SEQUENCE</scope>
</reference>
<name>A0A0F9LNA5_9ZZZZ</name>
<dbReference type="EMBL" id="LAZR01005867">
    <property type="protein sequence ID" value="KKM96539.1"/>
    <property type="molecule type" value="Genomic_DNA"/>
</dbReference>
<dbReference type="AlphaFoldDB" id="A0A0F9LNA5"/>
<accession>A0A0F9LNA5</accession>
<protein>
    <submittedName>
        <fullName evidence="1">Uncharacterized protein</fullName>
    </submittedName>
</protein>
<comment type="caution">
    <text evidence="1">The sequence shown here is derived from an EMBL/GenBank/DDBJ whole genome shotgun (WGS) entry which is preliminary data.</text>
</comment>
<evidence type="ECO:0000313" key="1">
    <source>
        <dbReference type="EMBL" id="KKM96539.1"/>
    </source>
</evidence>
<organism evidence="1">
    <name type="scientific">marine sediment metagenome</name>
    <dbReference type="NCBI Taxonomy" id="412755"/>
    <lineage>
        <taxon>unclassified sequences</taxon>
        <taxon>metagenomes</taxon>
        <taxon>ecological metagenomes</taxon>
    </lineage>
</organism>
<gene>
    <name evidence="1" type="ORF">LCGC14_1177040</name>
</gene>
<proteinExistence type="predicted"/>